<reference evidence="1 2" key="1">
    <citation type="submission" date="2018-05" db="EMBL/GenBank/DDBJ databases">
        <title>Leucothrix arctica sp. nov., isolated from Arctic seawater.</title>
        <authorList>
            <person name="Choi A."/>
            <person name="Baek K."/>
        </authorList>
    </citation>
    <scope>NUCLEOTIDE SEQUENCE [LARGE SCALE GENOMIC DNA]</scope>
    <source>
        <strain evidence="1 2">JCM 18388</strain>
    </source>
</reference>
<comment type="caution">
    <text evidence="1">The sequence shown here is derived from an EMBL/GenBank/DDBJ whole genome shotgun (WGS) entry which is preliminary data.</text>
</comment>
<keyword evidence="2" id="KW-1185">Reference proteome</keyword>
<dbReference type="EMBL" id="QGKM01000048">
    <property type="protein sequence ID" value="PWQ95097.1"/>
    <property type="molecule type" value="Genomic_DNA"/>
</dbReference>
<gene>
    <name evidence="1" type="ORF">DKW60_15585</name>
</gene>
<evidence type="ECO:0000313" key="1">
    <source>
        <dbReference type="EMBL" id="PWQ95097.1"/>
    </source>
</evidence>
<sequence>MNYKFRAVIIAMFGFILGCNQSVVSDFSNPDIEEFYRNYSIESENVKKFIFDGVLVAPYFIPRSNYESHDLAISAFSRDSGRKINIGRIVINGIGTIHNSEVSLDTRELYEGLFRYDVIMVTNILTSDILKASETNEVISINIEVAREGKKNTLEYQFFVKNKFIAAPIR</sequence>
<dbReference type="RefSeq" id="WP_109838588.1">
    <property type="nucleotide sequence ID" value="NZ_QGKM01000048.1"/>
</dbReference>
<name>A0A317C9Q5_9GAMM</name>
<dbReference type="Proteomes" id="UP000245539">
    <property type="component" value="Unassembled WGS sequence"/>
</dbReference>
<evidence type="ECO:0008006" key="3">
    <source>
        <dbReference type="Google" id="ProtNLM"/>
    </source>
</evidence>
<dbReference type="PROSITE" id="PS51257">
    <property type="entry name" value="PROKAR_LIPOPROTEIN"/>
    <property type="match status" value="1"/>
</dbReference>
<protein>
    <recommendedName>
        <fullName evidence="3">DUF4426 domain-containing protein</fullName>
    </recommendedName>
</protein>
<evidence type="ECO:0000313" key="2">
    <source>
        <dbReference type="Proteomes" id="UP000245539"/>
    </source>
</evidence>
<dbReference type="AlphaFoldDB" id="A0A317C9Q5"/>
<accession>A0A317C9Q5</accession>
<proteinExistence type="predicted"/>
<organism evidence="1 2">
    <name type="scientific">Leucothrix pacifica</name>
    <dbReference type="NCBI Taxonomy" id="1247513"/>
    <lineage>
        <taxon>Bacteria</taxon>
        <taxon>Pseudomonadati</taxon>
        <taxon>Pseudomonadota</taxon>
        <taxon>Gammaproteobacteria</taxon>
        <taxon>Thiotrichales</taxon>
        <taxon>Thiotrichaceae</taxon>
        <taxon>Leucothrix</taxon>
    </lineage>
</organism>